<dbReference type="InterPro" id="IPR001431">
    <property type="entry name" value="Pept_M16_Zn_BS"/>
</dbReference>
<evidence type="ECO:0000256" key="7">
    <source>
        <dbReference type="ARBA" id="ARBA00023049"/>
    </source>
</evidence>
<name>A0A7W6A7R1_9CAUL</name>
<evidence type="ECO:0000256" key="1">
    <source>
        <dbReference type="ARBA" id="ARBA00001947"/>
    </source>
</evidence>
<evidence type="ECO:0000256" key="4">
    <source>
        <dbReference type="ARBA" id="ARBA00022723"/>
    </source>
</evidence>
<dbReference type="Gene3D" id="3.30.830.10">
    <property type="entry name" value="Metalloenzyme, LuxS/M16 peptidase-like"/>
    <property type="match status" value="4"/>
</dbReference>
<dbReference type="EMBL" id="JACIDA010000003">
    <property type="protein sequence ID" value="MBB3873240.1"/>
    <property type="molecule type" value="Genomic_DNA"/>
</dbReference>
<dbReference type="EC" id="3.4.24.-" evidence="12"/>
<dbReference type="Proteomes" id="UP000532936">
    <property type="component" value="Unassembled WGS sequence"/>
</dbReference>
<dbReference type="PANTHER" id="PTHR43690:SF17">
    <property type="entry name" value="PROTEIN YHJJ"/>
    <property type="match status" value="1"/>
</dbReference>
<dbReference type="RefSeq" id="WP_183197912.1">
    <property type="nucleotide sequence ID" value="NZ_JACIDA010000003.1"/>
</dbReference>
<evidence type="ECO:0000256" key="2">
    <source>
        <dbReference type="ARBA" id="ARBA00007261"/>
    </source>
</evidence>
<evidence type="ECO:0000313" key="13">
    <source>
        <dbReference type="Proteomes" id="UP000532936"/>
    </source>
</evidence>
<feature type="domain" description="Peptidase M16 C-terminal" evidence="11">
    <location>
        <begin position="708"/>
        <end position="886"/>
    </location>
</feature>
<reference evidence="12 13" key="1">
    <citation type="submission" date="2020-08" db="EMBL/GenBank/DDBJ databases">
        <title>Genomic Encyclopedia of Type Strains, Phase IV (KMG-IV): sequencing the most valuable type-strain genomes for metagenomic binning, comparative biology and taxonomic classification.</title>
        <authorList>
            <person name="Goeker M."/>
        </authorList>
    </citation>
    <scope>NUCLEOTIDE SEQUENCE [LARGE SCALE GENOMIC DNA]</scope>
    <source>
        <strain evidence="12 13">DSM 14878</strain>
    </source>
</reference>
<dbReference type="InterPro" id="IPR050626">
    <property type="entry name" value="Peptidase_M16"/>
</dbReference>
<accession>A0A7W6A7R1</accession>
<dbReference type="Pfam" id="PF00675">
    <property type="entry name" value="Peptidase_M16"/>
    <property type="match status" value="1"/>
</dbReference>
<comment type="similarity">
    <text evidence="2 8">Belongs to the peptidase M16 family.</text>
</comment>
<proteinExistence type="inferred from homology"/>
<dbReference type="PANTHER" id="PTHR43690">
    <property type="entry name" value="NARDILYSIN"/>
    <property type="match status" value="1"/>
</dbReference>
<dbReference type="GO" id="GO:0006508">
    <property type="term" value="P:proteolysis"/>
    <property type="evidence" value="ECO:0007669"/>
    <property type="project" value="UniProtKB-KW"/>
</dbReference>
<dbReference type="InterPro" id="IPR007863">
    <property type="entry name" value="Peptidase_M16_C"/>
</dbReference>
<comment type="caution">
    <text evidence="12">The sequence shown here is derived from an EMBL/GenBank/DDBJ whole genome shotgun (WGS) entry which is preliminary data.</text>
</comment>
<dbReference type="GO" id="GO:0004222">
    <property type="term" value="F:metalloendopeptidase activity"/>
    <property type="evidence" value="ECO:0007669"/>
    <property type="project" value="InterPro"/>
</dbReference>
<evidence type="ECO:0000256" key="9">
    <source>
        <dbReference type="SAM" id="SignalP"/>
    </source>
</evidence>
<dbReference type="GO" id="GO:0046872">
    <property type="term" value="F:metal ion binding"/>
    <property type="evidence" value="ECO:0007669"/>
    <property type="project" value="UniProtKB-KW"/>
</dbReference>
<evidence type="ECO:0000259" key="11">
    <source>
        <dbReference type="Pfam" id="PF05193"/>
    </source>
</evidence>
<evidence type="ECO:0000256" key="3">
    <source>
        <dbReference type="ARBA" id="ARBA00022670"/>
    </source>
</evidence>
<dbReference type="AlphaFoldDB" id="A0A7W6A7R1"/>
<feature type="chain" id="PRO_5031188009" evidence="9">
    <location>
        <begin position="24"/>
        <end position="959"/>
    </location>
</feature>
<protein>
    <submittedName>
        <fullName evidence="12">Zinc protease</fullName>
        <ecNumber evidence="12">3.4.24.-</ecNumber>
    </submittedName>
</protein>
<keyword evidence="6" id="KW-0862">Zinc</keyword>
<evidence type="ECO:0000256" key="6">
    <source>
        <dbReference type="ARBA" id="ARBA00022833"/>
    </source>
</evidence>
<evidence type="ECO:0000313" key="12">
    <source>
        <dbReference type="EMBL" id="MBB3873240.1"/>
    </source>
</evidence>
<keyword evidence="9" id="KW-0732">Signal</keyword>
<dbReference type="Pfam" id="PF05193">
    <property type="entry name" value="Peptidase_M16_C"/>
    <property type="match status" value="2"/>
</dbReference>
<evidence type="ECO:0000259" key="10">
    <source>
        <dbReference type="Pfam" id="PF00675"/>
    </source>
</evidence>
<gene>
    <name evidence="12" type="ORF">GGR11_002802</name>
</gene>
<keyword evidence="7" id="KW-0482">Metalloprotease</keyword>
<comment type="cofactor">
    <cofactor evidence="1">
        <name>Zn(2+)</name>
        <dbReference type="ChEBI" id="CHEBI:29105"/>
    </cofactor>
</comment>
<evidence type="ECO:0000256" key="8">
    <source>
        <dbReference type="RuleBase" id="RU004447"/>
    </source>
</evidence>
<keyword evidence="4" id="KW-0479">Metal-binding</keyword>
<dbReference type="PROSITE" id="PS00143">
    <property type="entry name" value="INSULINASE"/>
    <property type="match status" value="1"/>
</dbReference>
<feature type="domain" description="Peptidase M16 C-terminal" evidence="11">
    <location>
        <begin position="232"/>
        <end position="409"/>
    </location>
</feature>
<dbReference type="InterPro" id="IPR011249">
    <property type="entry name" value="Metalloenz_LuxS/M16"/>
</dbReference>
<keyword evidence="5 12" id="KW-0378">Hydrolase</keyword>
<dbReference type="SUPFAM" id="SSF63411">
    <property type="entry name" value="LuxS/MPP-like metallohydrolase"/>
    <property type="match status" value="4"/>
</dbReference>
<dbReference type="InterPro" id="IPR011765">
    <property type="entry name" value="Pept_M16_N"/>
</dbReference>
<organism evidence="12 13">
    <name type="scientific">Brevundimonas mediterranea</name>
    <dbReference type="NCBI Taxonomy" id="74329"/>
    <lineage>
        <taxon>Bacteria</taxon>
        <taxon>Pseudomonadati</taxon>
        <taxon>Pseudomonadota</taxon>
        <taxon>Alphaproteobacteria</taxon>
        <taxon>Caulobacterales</taxon>
        <taxon>Caulobacteraceae</taxon>
        <taxon>Brevundimonas</taxon>
    </lineage>
</organism>
<evidence type="ECO:0000256" key="5">
    <source>
        <dbReference type="ARBA" id="ARBA00022801"/>
    </source>
</evidence>
<feature type="domain" description="Peptidase M16 N-terminal" evidence="10">
    <location>
        <begin position="72"/>
        <end position="188"/>
    </location>
</feature>
<keyword evidence="3 12" id="KW-0645">Protease</keyword>
<sequence length="959" mass="102820">MRSARRLLLVAASGLALSTGAFAVPVLAFAPAAQTQTQVPPSDPWAQAASDVPADPAVRYGLMPNGMRYALMHNATPPGQASFRLRIDAGSLMERDDQQGLAHFMEHMAFNGTKDIPENEMLRILERLGLAFGADTNAFTSFEQTAYMLELPNTQDETVDTSLHVMREMMGDALMASDAIDSERGVIVGEERLRDTPQFRVLKTQLGLLAPGQRLSQRLPIGDLDIIRTAPRERFVDFYDAYYRPSRATFIAVGDFDLDVMEAKIRTTFADWTPKAADGPEPDLGTVAARQPETSIIVEPGVQSSIQINWIKAPDLDPDSLAERTEAVRRSLGLAVLNRRLGEMARADNPPFLGAGGGYQSLFDSLDAGILSVAFTPGEWKRALETTEQEARRLTQYGVTAPELQREITEYRTSLQNAVATAATRSTPALAGALLNAVNGDTVFTSPQESLDQFEKIVADLTPEQVNAAVRPVFEGQGPLVLFTSPVPVEGGEAAVTAALEASRQVPVAAPSDQSALEWPYTNFGAPAVPAARTEVADLGATLVTFPNGTLLNIKKTDFRDDQILIRANTGIGGMGLPADRFSPLFAANTVLNAGGLGKLTVDEADRVLAGHVVNTSVSQGEDSYSFGGSTRPEDLQLELQVLAAFLTDPGLRAAPLQRAKAAYPQALEQQAATPGGAFGLKAGELLAGGDKRAATPTNEQFQSVEIEPLREQIKSALASGPVEITVVGDVDVDAVIAAVGSTFGALPARGAAPTPPPGSAERRFPAPTATPVRLTHTGQAEQALGFVAWPTTDQIEDRTTARRLSILSAVLQLRLNEEIREKQGIAYSPSASATNSDAFPGYGYIAVGAETPPESLTKLFEAVDVIAADLRDNPISEDELNRARRPAIERLRRSMADNGYWLNQLSEAQSRPASLDQTRNNIAVLEAVTAADLQNLAQQYLKPDAAWRAEVVSDKLAQ</sequence>
<feature type="signal peptide" evidence="9">
    <location>
        <begin position="1"/>
        <end position="23"/>
    </location>
</feature>